<dbReference type="GO" id="GO:0032259">
    <property type="term" value="P:methylation"/>
    <property type="evidence" value="ECO:0007669"/>
    <property type="project" value="UniProtKB-KW"/>
</dbReference>
<sequence>MLCNLGDRYVREYIKGKKDKKSGEFVDGKAIVKALISLPADTFKLSGTGAKTSILYLQKHHAREDNPEQFLPVPQTDVFMAVAETLGYLVKNNIEDYSAGVSNDLDKIVGAYKRGAALLR</sequence>
<dbReference type="GO" id="GO:0008168">
    <property type="term" value="F:methyltransferase activity"/>
    <property type="evidence" value="ECO:0007669"/>
    <property type="project" value="UniProtKB-KW"/>
</dbReference>
<evidence type="ECO:0000313" key="2">
    <source>
        <dbReference type="Proteomes" id="UP001432180"/>
    </source>
</evidence>
<dbReference type="Gene3D" id="3.40.50.150">
    <property type="entry name" value="Vaccinia Virus protein VP39"/>
    <property type="match status" value="1"/>
</dbReference>
<keyword evidence="1" id="KW-0808">Transferase</keyword>
<dbReference type="EMBL" id="CP121472">
    <property type="protein sequence ID" value="WPL16531.1"/>
    <property type="molecule type" value="Genomic_DNA"/>
</dbReference>
<dbReference type="Proteomes" id="UP001432180">
    <property type="component" value="Chromosome"/>
</dbReference>
<organism evidence="1 2">
    <name type="scientific">Thiorhodovibrio winogradskyi</name>
    <dbReference type="NCBI Taxonomy" id="77007"/>
    <lineage>
        <taxon>Bacteria</taxon>
        <taxon>Pseudomonadati</taxon>
        <taxon>Pseudomonadota</taxon>
        <taxon>Gammaproteobacteria</taxon>
        <taxon>Chromatiales</taxon>
        <taxon>Chromatiaceae</taxon>
        <taxon>Thiorhodovibrio</taxon>
    </lineage>
</organism>
<protein>
    <submittedName>
        <fullName evidence="1">Type I restriction-modification system methyltransferase subunit</fullName>
    </submittedName>
</protein>
<evidence type="ECO:0000313" key="1">
    <source>
        <dbReference type="EMBL" id="WPL16531.1"/>
    </source>
</evidence>
<dbReference type="SUPFAM" id="SSF53335">
    <property type="entry name" value="S-adenosyl-L-methionine-dependent methyltransferases"/>
    <property type="match status" value="1"/>
</dbReference>
<dbReference type="InterPro" id="IPR029063">
    <property type="entry name" value="SAM-dependent_MTases_sf"/>
</dbReference>
<accession>A0ABZ0S8F3</accession>
<keyword evidence="2" id="KW-1185">Reference proteome</keyword>
<gene>
    <name evidence="1" type="ORF">Thiowin_01491</name>
</gene>
<keyword evidence="1" id="KW-0489">Methyltransferase</keyword>
<reference evidence="1 2" key="1">
    <citation type="journal article" date="2023" name="Microorganisms">
        <title>Thiorhodovibrio frisius and Trv. litoralis spp. nov., Two Novel Members from a Clade of Fastidious Purple Sulfur Bacteria That Exhibit Unique Red-Shifted Light-Harvesting Capabilities.</title>
        <authorList>
            <person name="Methner A."/>
            <person name="Kuzyk S.B."/>
            <person name="Petersen J."/>
            <person name="Bauer S."/>
            <person name="Brinkmann H."/>
            <person name="Sichau K."/>
            <person name="Wanner G."/>
            <person name="Wolf J."/>
            <person name="Neumann-Schaal M."/>
            <person name="Henke P."/>
            <person name="Tank M."/>
            <person name="Sproer C."/>
            <person name="Bunk B."/>
            <person name="Overmann J."/>
        </authorList>
    </citation>
    <scope>NUCLEOTIDE SEQUENCE [LARGE SCALE GENOMIC DNA]</scope>
    <source>
        <strain evidence="1 2">DSM 6702</strain>
    </source>
</reference>
<proteinExistence type="predicted"/>
<name>A0ABZ0S8F3_9GAMM</name>